<keyword evidence="15" id="KW-0812">Transmembrane</keyword>
<dbReference type="Pfam" id="PF00912">
    <property type="entry name" value="Transgly"/>
    <property type="match status" value="1"/>
</dbReference>
<gene>
    <name evidence="18" type="ORF">ACFP56_15015</name>
</gene>
<keyword evidence="15" id="KW-1133">Transmembrane helix</keyword>
<evidence type="ECO:0000259" key="17">
    <source>
        <dbReference type="Pfam" id="PF00912"/>
    </source>
</evidence>
<protein>
    <submittedName>
        <fullName evidence="18">Transglycosylase domain-containing protein</fullName>
        <ecNumber evidence="18">2.4.-.-</ecNumber>
    </submittedName>
</protein>
<dbReference type="Proteomes" id="UP001596233">
    <property type="component" value="Unassembled WGS sequence"/>
</dbReference>
<sequence length="678" mass="75879">MLRFNRWLRRGIITLMIVMGLVIGGLYYLKQQELPVSTISQSSQLVDRNGQLISYFHTGVNRRAVSLSEMSPYVVQATLAIEDKRFYSHFGFDLKGLARAVLVNMSTLSAKQGASTLTQQLARNLYLTHEKTFERKIKEAMYTTQLEMKYSKDEILEMYLNQIYYGHGAYGIEAASRYFFNKSADELSLAESSMLAGIPKGPKYYSPLNDMHNAKRRQSLILQAMVESGYITEDDKENAYNEVLHFTAYSDENAASSDASYFKDYVIQSAVHELGIDEQLLYEGGVTIYTTLDYDMQKIAEEQVASGFPSDSEQQAALVAIDPRNGHIKAMVGGRSYENNQYNRAIATTRQPGSTFKPILYTAALGQHALTAQSVFMSEPTVFTYDNGRKTYEPQNYGDKYVNDYITMRQAIASSDNIYAVNTIMQVGPEAVIESARKLGITAELEAVPSLALGTSPVSPLELASAYGVFANQGVYHKPISILKIVNKQGKTIYEASYEPTVAISENEAFLMTSLLEDVFEAGGTAHRVQSIIKRPVAGKSGTTPVDAWMVGYTPELSTAVWVGYDKDRFLTVAEAHRAAPIFAHFTEEALKKNAPKMFPIPESIVAVYIDEETGLLASEACPSDKLEYFLEGTEPTAYCEPVVEQEEHIGTGKEAIELNEHKSYRNWWEQVKNWWLH</sequence>
<accession>A0ABW1V6T6</accession>
<dbReference type="GO" id="GO:0016757">
    <property type="term" value="F:glycosyltransferase activity"/>
    <property type="evidence" value="ECO:0007669"/>
    <property type="project" value="UniProtKB-KW"/>
</dbReference>
<dbReference type="InterPro" id="IPR036950">
    <property type="entry name" value="PBP_transglycosylase"/>
</dbReference>
<dbReference type="SUPFAM" id="SSF56601">
    <property type="entry name" value="beta-lactamase/transpeptidase-like"/>
    <property type="match status" value="1"/>
</dbReference>
<evidence type="ECO:0000256" key="5">
    <source>
        <dbReference type="ARBA" id="ARBA00022676"/>
    </source>
</evidence>
<evidence type="ECO:0000256" key="7">
    <source>
        <dbReference type="ARBA" id="ARBA00022801"/>
    </source>
</evidence>
<keyword evidence="4" id="KW-0645">Protease</keyword>
<evidence type="ECO:0000256" key="1">
    <source>
        <dbReference type="ARBA" id="ARBA00004236"/>
    </source>
</evidence>
<keyword evidence="7" id="KW-0378">Hydrolase</keyword>
<keyword evidence="2" id="KW-1003">Cell membrane</keyword>
<dbReference type="InterPro" id="IPR023346">
    <property type="entry name" value="Lysozyme-like_dom_sf"/>
</dbReference>
<dbReference type="PANTHER" id="PTHR32282:SF11">
    <property type="entry name" value="PENICILLIN-BINDING PROTEIN 1B"/>
    <property type="match status" value="1"/>
</dbReference>
<dbReference type="Pfam" id="PF00905">
    <property type="entry name" value="Transpeptidase"/>
    <property type="match status" value="1"/>
</dbReference>
<evidence type="ECO:0000256" key="4">
    <source>
        <dbReference type="ARBA" id="ARBA00022670"/>
    </source>
</evidence>
<comment type="catalytic activity">
    <reaction evidence="13">
        <text>Preferential cleavage: (Ac)2-L-Lys-D-Ala-|-D-Ala. Also transpeptidation of peptidyl-alanyl moieties that are N-acyl substituents of D-alanine.</text>
        <dbReference type="EC" id="3.4.16.4"/>
    </reaction>
</comment>
<organism evidence="18 19">
    <name type="scientific">Paenibacillus septentrionalis</name>
    <dbReference type="NCBI Taxonomy" id="429342"/>
    <lineage>
        <taxon>Bacteria</taxon>
        <taxon>Bacillati</taxon>
        <taxon>Bacillota</taxon>
        <taxon>Bacilli</taxon>
        <taxon>Bacillales</taxon>
        <taxon>Paenibacillaceae</taxon>
        <taxon>Paenibacillus</taxon>
    </lineage>
</organism>
<keyword evidence="11" id="KW-0511">Multifunctional enzyme</keyword>
<comment type="caution">
    <text evidence="18">The sequence shown here is derived from an EMBL/GenBank/DDBJ whole genome shotgun (WGS) entry which is preliminary data.</text>
</comment>
<evidence type="ECO:0000256" key="11">
    <source>
        <dbReference type="ARBA" id="ARBA00023268"/>
    </source>
</evidence>
<keyword evidence="5 18" id="KW-0328">Glycosyltransferase</keyword>
<dbReference type="EMBL" id="JBHSTE010000005">
    <property type="protein sequence ID" value="MFC6333936.1"/>
    <property type="molecule type" value="Genomic_DNA"/>
</dbReference>
<keyword evidence="3" id="KW-0121">Carboxypeptidase</keyword>
<evidence type="ECO:0000256" key="12">
    <source>
        <dbReference type="ARBA" id="ARBA00023316"/>
    </source>
</evidence>
<evidence type="ECO:0000256" key="15">
    <source>
        <dbReference type="SAM" id="Phobius"/>
    </source>
</evidence>
<feature type="transmembrane region" description="Helical" evidence="15">
    <location>
        <begin position="12"/>
        <end position="29"/>
    </location>
</feature>
<feature type="domain" description="Glycosyl transferase family 51" evidence="17">
    <location>
        <begin position="50"/>
        <end position="225"/>
    </location>
</feature>
<evidence type="ECO:0000259" key="16">
    <source>
        <dbReference type="Pfam" id="PF00905"/>
    </source>
</evidence>
<evidence type="ECO:0000256" key="14">
    <source>
        <dbReference type="ARBA" id="ARBA00049902"/>
    </source>
</evidence>
<evidence type="ECO:0000256" key="6">
    <source>
        <dbReference type="ARBA" id="ARBA00022679"/>
    </source>
</evidence>
<keyword evidence="9" id="KW-0573">Peptidoglycan synthesis</keyword>
<keyword evidence="19" id="KW-1185">Reference proteome</keyword>
<evidence type="ECO:0000256" key="3">
    <source>
        <dbReference type="ARBA" id="ARBA00022645"/>
    </source>
</evidence>
<evidence type="ECO:0000256" key="9">
    <source>
        <dbReference type="ARBA" id="ARBA00022984"/>
    </source>
</evidence>
<evidence type="ECO:0000313" key="19">
    <source>
        <dbReference type="Proteomes" id="UP001596233"/>
    </source>
</evidence>
<keyword evidence="8" id="KW-0133">Cell shape</keyword>
<feature type="domain" description="Penicillin-binding protein transpeptidase" evidence="16">
    <location>
        <begin position="317"/>
        <end position="565"/>
    </location>
</feature>
<comment type="subcellular location">
    <subcellularLocation>
        <location evidence="1">Cell membrane</location>
    </subcellularLocation>
</comment>
<reference evidence="19" key="1">
    <citation type="journal article" date="2019" name="Int. J. Syst. Evol. Microbiol.">
        <title>The Global Catalogue of Microorganisms (GCM) 10K type strain sequencing project: providing services to taxonomists for standard genome sequencing and annotation.</title>
        <authorList>
            <consortium name="The Broad Institute Genomics Platform"/>
            <consortium name="The Broad Institute Genome Sequencing Center for Infectious Disease"/>
            <person name="Wu L."/>
            <person name="Ma J."/>
        </authorList>
    </citation>
    <scope>NUCLEOTIDE SEQUENCE [LARGE SCALE GENOMIC DNA]</scope>
    <source>
        <strain evidence="19">PCU 280</strain>
    </source>
</reference>
<dbReference type="Gene3D" id="3.40.710.10">
    <property type="entry name" value="DD-peptidase/beta-lactamase superfamily"/>
    <property type="match status" value="1"/>
</dbReference>
<evidence type="ECO:0000313" key="18">
    <source>
        <dbReference type="EMBL" id="MFC6333936.1"/>
    </source>
</evidence>
<dbReference type="EC" id="2.4.-.-" evidence="18"/>
<evidence type="ECO:0000256" key="8">
    <source>
        <dbReference type="ARBA" id="ARBA00022960"/>
    </source>
</evidence>
<evidence type="ECO:0000256" key="2">
    <source>
        <dbReference type="ARBA" id="ARBA00022475"/>
    </source>
</evidence>
<name>A0ABW1V6T6_9BACL</name>
<dbReference type="InterPro" id="IPR050396">
    <property type="entry name" value="Glycosyltr_51/Transpeptidase"/>
</dbReference>
<evidence type="ECO:0000256" key="13">
    <source>
        <dbReference type="ARBA" id="ARBA00034000"/>
    </source>
</evidence>
<keyword evidence="12" id="KW-0961">Cell wall biogenesis/degradation</keyword>
<comment type="catalytic activity">
    <reaction evidence="14">
        <text>[GlcNAc-(1-&gt;4)-Mur2Ac(oyl-L-Ala-gamma-D-Glu-L-Lys-D-Ala-D-Ala)](n)-di-trans,octa-cis-undecaprenyl diphosphate + beta-D-GlcNAc-(1-&gt;4)-Mur2Ac(oyl-L-Ala-gamma-D-Glu-L-Lys-D-Ala-D-Ala)-di-trans,octa-cis-undecaprenyl diphosphate = [GlcNAc-(1-&gt;4)-Mur2Ac(oyl-L-Ala-gamma-D-Glu-L-Lys-D-Ala-D-Ala)](n+1)-di-trans,octa-cis-undecaprenyl diphosphate + di-trans,octa-cis-undecaprenyl diphosphate + H(+)</text>
        <dbReference type="Rhea" id="RHEA:23708"/>
        <dbReference type="Rhea" id="RHEA-COMP:9602"/>
        <dbReference type="Rhea" id="RHEA-COMP:9603"/>
        <dbReference type="ChEBI" id="CHEBI:15378"/>
        <dbReference type="ChEBI" id="CHEBI:58405"/>
        <dbReference type="ChEBI" id="CHEBI:60033"/>
        <dbReference type="ChEBI" id="CHEBI:78435"/>
        <dbReference type="EC" id="2.4.99.28"/>
    </reaction>
</comment>
<dbReference type="InterPro" id="IPR001264">
    <property type="entry name" value="Glyco_trans_51"/>
</dbReference>
<dbReference type="SUPFAM" id="SSF53955">
    <property type="entry name" value="Lysozyme-like"/>
    <property type="match status" value="1"/>
</dbReference>
<keyword evidence="6 18" id="KW-0808">Transferase</keyword>
<keyword evidence="10 15" id="KW-0472">Membrane</keyword>
<evidence type="ECO:0000256" key="10">
    <source>
        <dbReference type="ARBA" id="ARBA00023136"/>
    </source>
</evidence>
<dbReference type="InterPro" id="IPR001460">
    <property type="entry name" value="PCN-bd_Tpept"/>
</dbReference>
<dbReference type="PANTHER" id="PTHR32282">
    <property type="entry name" value="BINDING PROTEIN TRANSPEPTIDASE, PUTATIVE-RELATED"/>
    <property type="match status" value="1"/>
</dbReference>
<dbReference type="RefSeq" id="WP_379236761.1">
    <property type="nucleotide sequence ID" value="NZ_JBHSTE010000005.1"/>
</dbReference>
<dbReference type="Gene3D" id="1.10.3810.10">
    <property type="entry name" value="Biosynthetic peptidoglycan transglycosylase-like"/>
    <property type="match status" value="1"/>
</dbReference>
<dbReference type="NCBIfam" id="TIGR02074">
    <property type="entry name" value="PBP_1a_fam"/>
    <property type="match status" value="1"/>
</dbReference>
<dbReference type="InterPro" id="IPR012338">
    <property type="entry name" value="Beta-lactam/transpept-like"/>
</dbReference>
<proteinExistence type="predicted"/>